<feature type="region of interest" description="Disordered" evidence="1">
    <location>
        <begin position="1"/>
        <end position="26"/>
    </location>
</feature>
<dbReference type="Gene3D" id="3.20.20.210">
    <property type="match status" value="1"/>
</dbReference>
<dbReference type="InterPro" id="IPR038071">
    <property type="entry name" value="UROD/MetE-like_sf"/>
</dbReference>
<dbReference type="InterPro" id="IPR002629">
    <property type="entry name" value="Met_Synth_C/arc"/>
</dbReference>
<feature type="compositionally biased region" description="Low complexity" evidence="1">
    <location>
        <begin position="1"/>
        <end position="19"/>
    </location>
</feature>
<sequence>MSADGPALALPPGAASGVGSLPGTDPREAARLVVGELPDLPHLPELPERGPGSDLLGRTATHLVDLHVDLQPAGWRLVQRPGRDAARGRAALREDLDALEEAAQGYDGLLKVQLAGPWTLAAGVELPRGGAVLGDPGAARDLAASLAEAAAAHVAEVARRVPGARVVLQLDEPSLPAVLAGRVRTASGFSALRAVEEPDAEQALRGVVAAAGVPVVVHCCAGAPPVGVLRRAGAAGVGLNALAAGLLRESALDEQLGEALEAGVVLWAGVVPAVPAQGSAAAALSDPGTTVEPVRRLWRRLGLDPASLGGRVVATPTCGLAGAPAPHARAALAAARAAGRVLVDDPEG</sequence>
<evidence type="ECO:0000313" key="3">
    <source>
        <dbReference type="EMBL" id="RJK98206.1"/>
    </source>
</evidence>
<evidence type="ECO:0000256" key="1">
    <source>
        <dbReference type="SAM" id="MobiDB-lite"/>
    </source>
</evidence>
<reference evidence="3 4" key="1">
    <citation type="submission" date="2018-09" db="EMBL/GenBank/DDBJ databases">
        <title>YIM 75000 draft genome.</title>
        <authorList>
            <person name="Tang S."/>
            <person name="Feng Y."/>
        </authorList>
    </citation>
    <scope>NUCLEOTIDE SEQUENCE [LARGE SCALE GENOMIC DNA]</scope>
    <source>
        <strain evidence="3 4">YIM 75000</strain>
    </source>
</reference>
<dbReference type="EMBL" id="QZEZ01000001">
    <property type="protein sequence ID" value="RJK98206.1"/>
    <property type="molecule type" value="Genomic_DNA"/>
</dbReference>
<organism evidence="3 4">
    <name type="scientific">Vallicoccus soli</name>
    <dbReference type="NCBI Taxonomy" id="2339232"/>
    <lineage>
        <taxon>Bacteria</taxon>
        <taxon>Bacillati</taxon>
        <taxon>Actinomycetota</taxon>
        <taxon>Actinomycetes</taxon>
        <taxon>Motilibacterales</taxon>
        <taxon>Vallicoccaceae</taxon>
        <taxon>Vallicoccus</taxon>
    </lineage>
</organism>
<dbReference type="OrthoDB" id="5242426at2"/>
<name>A0A3A3ZAT9_9ACTN</name>
<evidence type="ECO:0000259" key="2">
    <source>
        <dbReference type="Pfam" id="PF01717"/>
    </source>
</evidence>
<proteinExistence type="predicted"/>
<dbReference type="AlphaFoldDB" id="A0A3A3ZAT9"/>
<dbReference type="GO" id="GO:0008270">
    <property type="term" value="F:zinc ion binding"/>
    <property type="evidence" value="ECO:0007669"/>
    <property type="project" value="InterPro"/>
</dbReference>
<dbReference type="GO" id="GO:0003871">
    <property type="term" value="F:5-methyltetrahydropteroyltriglutamate-homocysteine S-methyltransferase activity"/>
    <property type="evidence" value="ECO:0007669"/>
    <property type="project" value="InterPro"/>
</dbReference>
<dbReference type="GO" id="GO:0009086">
    <property type="term" value="P:methionine biosynthetic process"/>
    <property type="evidence" value="ECO:0007669"/>
    <property type="project" value="InterPro"/>
</dbReference>
<feature type="domain" description="Cobalamin-independent methionine synthase MetE C-terminal/archaeal" evidence="2">
    <location>
        <begin position="18"/>
        <end position="338"/>
    </location>
</feature>
<dbReference type="Pfam" id="PF01717">
    <property type="entry name" value="Meth_synt_2"/>
    <property type="match status" value="1"/>
</dbReference>
<dbReference type="Proteomes" id="UP000265614">
    <property type="component" value="Unassembled WGS sequence"/>
</dbReference>
<protein>
    <submittedName>
        <fullName evidence="3">Methionine synthase</fullName>
    </submittedName>
</protein>
<dbReference type="RefSeq" id="WP_119949131.1">
    <property type="nucleotide sequence ID" value="NZ_QZEZ01000001.1"/>
</dbReference>
<dbReference type="SUPFAM" id="SSF51726">
    <property type="entry name" value="UROD/MetE-like"/>
    <property type="match status" value="1"/>
</dbReference>
<accession>A0A3A3ZAT9</accession>
<keyword evidence="4" id="KW-1185">Reference proteome</keyword>
<evidence type="ECO:0000313" key="4">
    <source>
        <dbReference type="Proteomes" id="UP000265614"/>
    </source>
</evidence>
<gene>
    <name evidence="3" type="ORF">D5H78_04725</name>
</gene>
<comment type="caution">
    <text evidence="3">The sequence shown here is derived from an EMBL/GenBank/DDBJ whole genome shotgun (WGS) entry which is preliminary data.</text>
</comment>